<protein>
    <recommendedName>
        <fullName evidence="1">Heterokaryon incompatibility domain-containing protein</fullName>
    </recommendedName>
</protein>
<accession>A0A6A6I5P7</accession>
<proteinExistence type="predicted"/>
<gene>
    <name evidence="2" type="ORF">BU26DRAFT_461224</name>
</gene>
<organism evidence="2 3">
    <name type="scientific">Trematosphaeria pertusa</name>
    <dbReference type="NCBI Taxonomy" id="390896"/>
    <lineage>
        <taxon>Eukaryota</taxon>
        <taxon>Fungi</taxon>
        <taxon>Dikarya</taxon>
        <taxon>Ascomycota</taxon>
        <taxon>Pezizomycotina</taxon>
        <taxon>Dothideomycetes</taxon>
        <taxon>Pleosporomycetidae</taxon>
        <taxon>Pleosporales</taxon>
        <taxon>Massarineae</taxon>
        <taxon>Trematosphaeriaceae</taxon>
        <taxon>Trematosphaeria</taxon>
    </lineage>
</organism>
<dbReference type="GeneID" id="54578388"/>
<dbReference type="PANTHER" id="PTHR24148:SF81">
    <property type="entry name" value="HETEROKARYON INCOMPATIBILITY DOMAIN-CONTAINING PROTEIN"/>
    <property type="match status" value="1"/>
</dbReference>
<evidence type="ECO:0000313" key="3">
    <source>
        <dbReference type="Proteomes" id="UP000800094"/>
    </source>
</evidence>
<sequence>MRTCQIQCPNFEYEPLGSRSIRILQLLPGRPSDPLYGYLITTPIDDNAVNYDCLSYMWGDPTPKDSIILSGKALPVAENLANALYHLRHVKEALTIWIDAICINQQDYSERAEQVAMMRQVYQRANLVRIWIYGPTIDASDDAVIALQNYDKASDDPVEGMGPDPAFWDPVIPIFSNSYACVRRLLLTQHSTSATSIPWRAQLSRLIANSAPAAHIAVYKINETIILLSLLNSCKYLNVTDERDRVYGIMHLAKDYQQGNIIPDYTKTVIDVSIDALDHHMTRHQTMDFLCYRHSARDDSFDNDSPTWLPQWLSGREETGRKMQYRFPSMMDTKCPPDSLSADRRCLRLRGMKIDSVRRCVNAGSTGLISSKQFWESSIGLFIQDIAGPRMAELPRAMYDVLSSGYTSDERPSYDATVAGLLAFRNLSENVQHADRELGSFGEHMLDPSGGLDDATKGAIRRMLWSLDERMVILTETQEVGLVPACIVSEGDEIWITLGCPVPVILRPHLGGYRHICTAYIPGLMRSPTIHELKSDAREGDTCGLWTVTDIEVV</sequence>
<keyword evidence="3" id="KW-1185">Reference proteome</keyword>
<dbReference type="PANTHER" id="PTHR24148">
    <property type="entry name" value="ANKYRIN REPEAT DOMAIN-CONTAINING PROTEIN 39 HOMOLOG-RELATED"/>
    <property type="match status" value="1"/>
</dbReference>
<evidence type="ECO:0000313" key="2">
    <source>
        <dbReference type="EMBL" id="KAF2245864.1"/>
    </source>
</evidence>
<feature type="domain" description="Heterokaryon incompatibility" evidence="1">
    <location>
        <begin position="51"/>
        <end position="149"/>
    </location>
</feature>
<evidence type="ECO:0000259" key="1">
    <source>
        <dbReference type="Pfam" id="PF06985"/>
    </source>
</evidence>
<dbReference type="EMBL" id="ML987199">
    <property type="protein sequence ID" value="KAF2245864.1"/>
    <property type="molecule type" value="Genomic_DNA"/>
</dbReference>
<dbReference type="InterPro" id="IPR052895">
    <property type="entry name" value="HetReg/Transcr_Mod"/>
</dbReference>
<dbReference type="Pfam" id="PF06985">
    <property type="entry name" value="HET"/>
    <property type="match status" value="1"/>
</dbReference>
<dbReference type="AlphaFoldDB" id="A0A6A6I5P7"/>
<dbReference type="OrthoDB" id="2157530at2759"/>
<reference evidence="2" key="1">
    <citation type="journal article" date="2020" name="Stud. Mycol.">
        <title>101 Dothideomycetes genomes: a test case for predicting lifestyles and emergence of pathogens.</title>
        <authorList>
            <person name="Haridas S."/>
            <person name="Albert R."/>
            <person name="Binder M."/>
            <person name="Bloem J."/>
            <person name="Labutti K."/>
            <person name="Salamov A."/>
            <person name="Andreopoulos B."/>
            <person name="Baker S."/>
            <person name="Barry K."/>
            <person name="Bills G."/>
            <person name="Bluhm B."/>
            <person name="Cannon C."/>
            <person name="Castanera R."/>
            <person name="Culley D."/>
            <person name="Daum C."/>
            <person name="Ezra D."/>
            <person name="Gonzalez J."/>
            <person name="Henrissat B."/>
            <person name="Kuo A."/>
            <person name="Liang C."/>
            <person name="Lipzen A."/>
            <person name="Lutzoni F."/>
            <person name="Magnuson J."/>
            <person name="Mondo S."/>
            <person name="Nolan M."/>
            <person name="Ohm R."/>
            <person name="Pangilinan J."/>
            <person name="Park H.-J."/>
            <person name="Ramirez L."/>
            <person name="Alfaro M."/>
            <person name="Sun H."/>
            <person name="Tritt A."/>
            <person name="Yoshinaga Y."/>
            <person name="Zwiers L.-H."/>
            <person name="Turgeon B."/>
            <person name="Goodwin S."/>
            <person name="Spatafora J."/>
            <person name="Crous P."/>
            <person name="Grigoriev I."/>
        </authorList>
    </citation>
    <scope>NUCLEOTIDE SEQUENCE</scope>
    <source>
        <strain evidence="2">CBS 122368</strain>
    </source>
</reference>
<dbReference type="InterPro" id="IPR010730">
    <property type="entry name" value="HET"/>
</dbReference>
<name>A0A6A6I5P7_9PLEO</name>
<dbReference type="Proteomes" id="UP000800094">
    <property type="component" value="Unassembled WGS sequence"/>
</dbReference>
<dbReference type="RefSeq" id="XP_033680868.1">
    <property type="nucleotide sequence ID" value="XM_033825058.1"/>
</dbReference>